<reference evidence="14 15" key="1">
    <citation type="submission" date="2019-05" db="EMBL/GenBank/DDBJ databases">
        <title>Verrucobacter flavum gen. nov., sp. nov. a new member of the family Verrucomicrobiaceae.</title>
        <authorList>
            <person name="Szuroczki S."/>
            <person name="Abbaszade G."/>
            <person name="Szabo A."/>
            <person name="Felfoldi T."/>
            <person name="Schumann P."/>
            <person name="Boka K."/>
            <person name="Keki Z."/>
            <person name="Toumi M."/>
            <person name="Toth E."/>
        </authorList>
    </citation>
    <scope>NUCLEOTIDE SEQUENCE [LARGE SCALE GENOMIC DNA]</scope>
    <source>
        <strain evidence="14 15">MG-N-17</strain>
    </source>
</reference>
<dbReference type="SMART" id="SM00304">
    <property type="entry name" value="HAMP"/>
    <property type="match status" value="1"/>
</dbReference>
<dbReference type="GO" id="GO:0005886">
    <property type="term" value="C:plasma membrane"/>
    <property type="evidence" value="ECO:0007669"/>
    <property type="project" value="TreeGrafter"/>
</dbReference>
<organism evidence="14 15">
    <name type="scientific">Phragmitibacter flavus</name>
    <dbReference type="NCBI Taxonomy" id="2576071"/>
    <lineage>
        <taxon>Bacteria</taxon>
        <taxon>Pseudomonadati</taxon>
        <taxon>Verrucomicrobiota</taxon>
        <taxon>Verrucomicrobiia</taxon>
        <taxon>Verrucomicrobiales</taxon>
        <taxon>Verrucomicrobiaceae</taxon>
        <taxon>Phragmitibacter</taxon>
    </lineage>
</organism>
<comment type="caution">
    <text evidence="14">The sequence shown here is derived from an EMBL/GenBank/DDBJ whole genome shotgun (WGS) entry which is preliminary data.</text>
</comment>
<evidence type="ECO:0000259" key="12">
    <source>
        <dbReference type="PROSITE" id="PS50109"/>
    </source>
</evidence>
<evidence type="ECO:0000256" key="7">
    <source>
        <dbReference type="ARBA" id="ARBA00022777"/>
    </source>
</evidence>
<dbReference type="Pfam" id="PF02518">
    <property type="entry name" value="HATPase_c"/>
    <property type="match status" value="1"/>
</dbReference>
<keyword evidence="6 11" id="KW-0812">Transmembrane</keyword>
<keyword evidence="15" id="KW-1185">Reference proteome</keyword>
<dbReference type="EMBL" id="VAUV01000017">
    <property type="protein sequence ID" value="TLD68927.1"/>
    <property type="molecule type" value="Genomic_DNA"/>
</dbReference>
<feature type="transmembrane region" description="Helical" evidence="11">
    <location>
        <begin position="14"/>
        <end position="36"/>
    </location>
</feature>
<dbReference type="InterPro" id="IPR005467">
    <property type="entry name" value="His_kinase_dom"/>
</dbReference>
<keyword evidence="5" id="KW-0808">Transferase</keyword>
<dbReference type="InterPro" id="IPR003660">
    <property type="entry name" value="HAMP_dom"/>
</dbReference>
<dbReference type="InterPro" id="IPR003661">
    <property type="entry name" value="HisK_dim/P_dom"/>
</dbReference>
<keyword evidence="7 14" id="KW-0418">Kinase</keyword>
<dbReference type="Gene3D" id="6.10.340.10">
    <property type="match status" value="1"/>
</dbReference>
<dbReference type="FunFam" id="3.30.565.10:FF:000006">
    <property type="entry name" value="Sensor histidine kinase WalK"/>
    <property type="match status" value="1"/>
</dbReference>
<dbReference type="SMART" id="SM00387">
    <property type="entry name" value="HATPase_c"/>
    <property type="match status" value="1"/>
</dbReference>
<dbReference type="InterPro" id="IPR004358">
    <property type="entry name" value="Sig_transdc_His_kin-like_C"/>
</dbReference>
<evidence type="ECO:0000256" key="10">
    <source>
        <dbReference type="ARBA" id="ARBA00023136"/>
    </source>
</evidence>
<evidence type="ECO:0000256" key="3">
    <source>
        <dbReference type="ARBA" id="ARBA00012438"/>
    </source>
</evidence>
<dbReference type="InterPro" id="IPR036890">
    <property type="entry name" value="HATPase_C_sf"/>
</dbReference>
<dbReference type="PANTHER" id="PTHR45436:SF5">
    <property type="entry name" value="SENSOR HISTIDINE KINASE TRCS"/>
    <property type="match status" value="1"/>
</dbReference>
<dbReference type="RefSeq" id="WP_138088057.1">
    <property type="nucleotide sequence ID" value="NZ_VAUV01000017.1"/>
</dbReference>
<dbReference type="PROSITE" id="PS50885">
    <property type="entry name" value="HAMP"/>
    <property type="match status" value="1"/>
</dbReference>
<dbReference type="SUPFAM" id="SSF55874">
    <property type="entry name" value="ATPase domain of HSP90 chaperone/DNA topoisomerase II/histidine kinase"/>
    <property type="match status" value="1"/>
</dbReference>
<keyword evidence="8 11" id="KW-1133">Transmembrane helix</keyword>
<keyword evidence="10 11" id="KW-0472">Membrane</keyword>
<dbReference type="Pfam" id="PF00512">
    <property type="entry name" value="HisKA"/>
    <property type="match status" value="1"/>
</dbReference>
<dbReference type="PROSITE" id="PS50109">
    <property type="entry name" value="HIS_KIN"/>
    <property type="match status" value="1"/>
</dbReference>
<feature type="domain" description="Histidine kinase" evidence="12">
    <location>
        <begin position="272"/>
        <end position="486"/>
    </location>
</feature>
<dbReference type="PANTHER" id="PTHR45436">
    <property type="entry name" value="SENSOR HISTIDINE KINASE YKOH"/>
    <property type="match status" value="1"/>
</dbReference>
<feature type="domain" description="HAMP" evidence="13">
    <location>
        <begin position="211"/>
        <end position="264"/>
    </location>
</feature>
<evidence type="ECO:0000256" key="9">
    <source>
        <dbReference type="ARBA" id="ARBA00023012"/>
    </source>
</evidence>
<evidence type="ECO:0000313" key="14">
    <source>
        <dbReference type="EMBL" id="TLD68927.1"/>
    </source>
</evidence>
<dbReference type="EC" id="2.7.13.3" evidence="3"/>
<dbReference type="SUPFAM" id="SSF47384">
    <property type="entry name" value="Homodimeric domain of signal transducing histidine kinase"/>
    <property type="match status" value="1"/>
</dbReference>
<gene>
    <name evidence="14" type="ORF">FEM03_19905</name>
</gene>
<dbReference type="CDD" id="cd00082">
    <property type="entry name" value="HisKA"/>
    <property type="match status" value="1"/>
</dbReference>
<comment type="subcellular location">
    <subcellularLocation>
        <location evidence="2">Membrane</location>
    </subcellularLocation>
</comment>
<accession>A0A5R8K9F5</accession>
<evidence type="ECO:0000256" key="4">
    <source>
        <dbReference type="ARBA" id="ARBA00022553"/>
    </source>
</evidence>
<keyword evidence="4" id="KW-0597">Phosphoprotein</keyword>
<dbReference type="Gene3D" id="3.30.565.10">
    <property type="entry name" value="Histidine kinase-like ATPase, C-terminal domain"/>
    <property type="match status" value="1"/>
</dbReference>
<dbReference type="AlphaFoldDB" id="A0A5R8K9F5"/>
<dbReference type="InterPro" id="IPR003594">
    <property type="entry name" value="HATPase_dom"/>
</dbReference>
<dbReference type="SMART" id="SM00388">
    <property type="entry name" value="HisKA"/>
    <property type="match status" value="1"/>
</dbReference>
<evidence type="ECO:0000256" key="2">
    <source>
        <dbReference type="ARBA" id="ARBA00004370"/>
    </source>
</evidence>
<dbReference type="Gene3D" id="1.10.287.130">
    <property type="match status" value="1"/>
</dbReference>
<dbReference type="SUPFAM" id="SSF158472">
    <property type="entry name" value="HAMP domain-like"/>
    <property type="match status" value="1"/>
</dbReference>
<dbReference type="GO" id="GO:0000155">
    <property type="term" value="F:phosphorelay sensor kinase activity"/>
    <property type="evidence" value="ECO:0007669"/>
    <property type="project" value="InterPro"/>
</dbReference>
<evidence type="ECO:0000259" key="13">
    <source>
        <dbReference type="PROSITE" id="PS50885"/>
    </source>
</evidence>
<dbReference type="CDD" id="cd00075">
    <property type="entry name" value="HATPase"/>
    <property type="match status" value="1"/>
</dbReference>
<evidence type="ECO:0000256" key="1">
    <source>
        <dbReference type="ARBA" id="ARBA00000085"/>
    </source>
</evidence>
<dbReference type="OrthoDB" id="9796330at2"/>
<evidence type="ECO:0000313" key="15">
    <source>
        <dbReference type="Proteomes" id="UP000306196"/>
    </source>
</evidence>
<comment type="catalytic activity">
    <reaction evidence="1">
        <text>ATP + protein L-histidine = ADP + protein N-phospho-L-histidine.</text>
        <dbReference type="EC" id="2.7.13.3"/>
    </reaction>
</comment>
<name>A0A5R8K9F5_9BACT</name>
<keyword evidence="9" id="KW-0902">Two-component regulatory system</keyword>
<dbReference type="CDD" id="cd06225">
    <property type="entry name" value="HAMP"/>
    <property type="match status" value="1"/>
</dbReference>
<dbReference type="Pfam" id="PF00672">
    <property type="entry name" value="HAMP"/>
    <property type="match status" value="1"/>
</dbReference>
<sequence length="486" mass="53418">MNIFCRSIRWKLQLWHGLVLLTVLVLFGFAAQWLVWKNTLKRIDAELSLRASFIGAKMAFQYGLLIESPFFEGNIPPEQRSLFGQPNPESFYYAIWSVDGTLLEASEHAPSDLTRPTATVHADSPAPRTREVYREFIVKPLRPGPPPPPDPTMVLSDFSPLEFSTSPDVIGVVGCSLDAAHEELRQLTLGFTAAGGFMLCAGLTIGWMLTDPVIAPVNEIRKVAIQVANGNMAERIPISEQDSEMGELASVLNDTFTRLKSAFDRQARFTADASHELRTPIFIVLSQAQSALMQERSSAEYRRGFEITQTVAKQMWTLVDSLLLLARQDAGELSQSVEVCQLETILTEVMSLMEPLAQSKQVTLHLQWESAAVLAGPHHLKQILTNLLSNAIDYNQPGGDVRVSLCVSEKMAVLIVEDSGSGISATDLPHIFERFYRADNTPSAGEGHSGLGLAICRALVETYGGTIEVESTQGFGTKFTVKLPLA</sequence>
<dbReference type="InterPro" id="IPR036097">
    <property type="entry name" value="HisK_dim/P_sf"/>
</dbReference>
<evidence type="ECO:0000256" key="5">
    <source>
        <dbReference type="ARBA" id="ARBA00022679"/>
    </source>
</evidence>
<proteinExistence type="predicted"/>
<evidence type="ECO:0000256" key="6">
    <source>
        <dbReference type="ARBA" id="ARBA00022692"/>
    </source>
</evidence>
<dbReference type="Proteomes" id="UP000306196">
    <property type="component" value="Unassembled WGS sequence"/>
</dbReference>
<evidence type="ECO:0000256" key="11">
    <source>
        <dbReference type="SAM" id="Phobius"/>
    </source>
</evidence>
<dbReference type="InterPro" id="IPR050428">
    <property type="entry name" value="TCS_sensor_his_kinase"/>
</dbReference>
<dbReference type="PRINTS" id="PR00344">
    <property type="entry name" value="BCTRLSENSOR"/>
</dbReference>
<evidence type="ECO:0000256" key="8">
    <source>
        <dbReference type="ARBA" id="ARBA00022989"/>
    </source>
</evidence>
<protein>
    <recommendedName>
        <fullName evidence="3">histidine kinase</fullName>
        <ecNumber evidence="3">2.7.13.3</ecNumber>
    </recommendedName>
</protein>